<name>A0A445II60_GLYSO</name>
<feature type="region of interest" description="Disordered" evidence="1">
    <location>
        <begin position="14"/>
        <end position="40"/>
    </location>
</feature>
<evidence type="ECO:0000313" key="3">
    <source>
        <dbReference type="Proteomes" id="UP000289340"/>
    </source>
</evidence>
<dbReference type="PANTHER" id="PTHR31286:SF171">
    <property type="entry name" value="CCHC-TYPE DOMAIN-CONTAINING PROTEIN"/>
    <property type="match status" value="1"/>
</dbReference>
<evidence type="ECO:0000256" key="1">
    <source>
        <dbReference type="SAM" id="MobiDB-lite"/>
    </source>
</evidence>
<accession>A0A445II60</accession>
<protein>
    <submittedName>
        <fullName evidence="2">Uncharacterized protein</fullName>
    </submittedName>
</protein>
<proteinExistence type="predicted"/>
<dbReference type="Proteomes" id="UP000289340">
    <property type="component" value="Chromosome 10"/>
</dbReference>
<evidence type="ECO:0000313" key="2">
    <source>
        <dbReference type="EMBL" id="RZB85639.1"/>
    </source>
</evidence>
<dbReference type="InterPro" id="IPR040256">
    <property type="entry name" value="At4g02000-like"/>
</dbReference>
<dbReference type="PANTHER" id="PTHR31286">
    <property type="entry name" value="GLYCINE-RICH CELL WALL STRUCTURAL PROTEIN 1.8-LIKE"/>
    <property type="match status" value="1"/>
</dbReference>
<organism evidence="2 3">
    <name type="scientific">Glycine soja</name>
    <name type="common">Wild soybean</name>
    <dbReference type="NCBI Taxonomy" id="3848"/>
    <lineage>
        <taxon>Eukaryota</taxon>
        <taxon>Viridiplantae</taxon>
        <taxon>Streptophyta</taxon>
        <taxon>Embryophyta</taxon>
        <taxon>Tracheophyta</taxon>
        <taxon>Spermatophyta</taxon>
        <taxon>Magnoliopsida</taxon>
        <taxon>eudicotyledons</taxon>
        <taxon>Gunneridae</taxon>
        <taxon>Pentapetalae</taxon>
        <taxon>rosids</taxon>
        <taxon>fabids</taxon>
        <taxon>Fabales</taxon>
        <taxon>Fabaceae</taxon>
        <taxon>Papilionoideae</taxon>
        <taxon>50 kb inversion clade</taxon>
        <taxon>NPAAA clade</taxon>
        <taxon>indigoferoid/millettioid clade</taxon>
        <taxon>Phaseoleae</taxon>
        <taxon>Glycine</taxon>
        <taxon>Glycine subgen. Soja</taxon>
    </lineage>
</organism>
<reference evidence="2 3" key="1">
    <citation type="submission" date="2018-09" db="EMBL/GenBank/DDBJ databases">
        <title>A high-quality reference genome of wild soybean provides a powerful tool to mine soybean genomes.</title>
        <authorList>
            <person name="Xie M."/>
            <person name="Chung C.Y.L."/>
            <person name="Li M.-W."/>
            <person name="Wong F.-L."/>
            <person name="Chan T.-F."/>
            <person name="Lam H.-M."/>
        </authorList>
    </citation>
    <scope>NUCLEOTIDE SEQUENCE [LARGE SCALE GENOMIC DNA]</scope>
    <source>
        <strain evidence="3">cv. W05</strain>
        <tissue evidence="2">Hypocotyl of etiolated seedlings</tissue>
    </source>
</reference>
<gene>
    <name evidence="2" type="ORF">D0Y65_025975</name>
</gene>
<sequence length="242" mass="27560">MSNASRMMKVEVEDGEAMAYKTTQPQPKSPNGKGEEGFTKTSFKDKAMRKVGSEKVDLIEKNLFTIEHEDEDRLKSKCFVDGTISQELWNPWKEAVIIKLLGKRLSFFVMHDWLRVIWKLLGGFEMVDIVVRAWVPNFVSSEVKIESTTVRIRFSCLGMEYYDESLLLALATVVGKPLKVDIRSVDASRERFARVCIEINLNMYLWLDVFGVVITSSGWNTKGCIRYVKVVGCMGIQRGSVP</sequence>
<keyword evidence="3" id="KW-1185">Reference proteome</keyword>
<comment type="caution">
    <text evidence="2">The sequence shown here is derived from an EMBL/GenBank/DDBJ whole genome shotgun (WGS) entry which is preliminary data.</text>
</comment>
<dbReference type="EMBL" id="QZWG01000010">
    <property type="protein sequence ID" value="RZB85639.1"/>
    <property type="molecule type" value="Genomic_DNA"/>
</dbReference>
<dbReference type="AlphaFoldDB" id="A0A445II60"/>